<feature type="domain" description="Enhancer of mRNA-decapping protein 4 C-terminal" evidence="7">
    <location>
        <begin position="1341"/>
        <end position="1442"/>
    </location>
</feature>
<evidence type="ECO:0000256" key="2">
    <source>
        <dbReference type="ARBA" id="ARBA00009639"/>
    </source>
</evidence>
<dbReference type="InterPro" id="IPR015943">
    <property type="entry name" value="WD40/YVTN_repeat-like_dom_sf"/>
</dbReference>
<dbReference type="Pfam" id="PF21289">
    <property type="entry name" value="EDC4_C"/>
    <property type="match status" value="1"/>
</dbReference>
<evidence type="ECO:0000256" key="3">
    <source>
        <dbReference type="ARBA" id="ARBA00022490"/>
    </source>
</evidence>
<dbReference type="GO" id="GO:0031087">
    <property type="term" value="P:deadenylation-independent decapping of nuclear-transcribed mRNA"/>
    <property type="evidence" value="ECO:0007669"/>
    <property type="project" value="InterPro"/>
</dbReference>
<feature type="compositionally biased region" description="Low complexity" evidence="6">
    <location>
        <begin position="876"/>
        <end position="897"/>
    </location>
</feature>
<dbReference type="PANTHER" id="PTHR15598">
    <property type="entry name" value="ENHANCER OF MRNA-DECAPPING PROTEIN 4"/>
    <property type="match status" value="1"/>
</dbReference>
<keyword evidence="5" id="KW-0677">Repeat</keyword>
<feature type="non-terminal residue" evidence="8">
    <location>
        <position position="1"/>
    </location>
</feature>
<dbReference type="SUPFAM" id="SSF50978">
    <property type="entry name" value="WD40 repeat-like"/>
    <property type="match status" value="1"/>
</dbReference>
<sequence length="1474" mass="150262">WLRKFSNRNSSCKSWLGSEEGNLTTRGRAGPCQPMAPGFELMGWLKQAGTQAGSHMDVGAQPATAAAALGQAANAAAVSVTPGRITAPHSQAAAALAAALSAGGGVPEKKQPQPHGYTITQLQDVVEVDRTRPESASTLVVSKIANYPSEICRRHGHSIAVDTNYICYGLKGGQIRILNRHTAARTLLKDHAAPVTDLRFFRHDSERCLLASVDTTGQVHVRKVYEEDTDGDDAVRDEILARHELPIPTSGPAAHPPARLAWHPTYDFVLAVTAGPTVYLINVPPTADVAAAPEYSAPVAAARSKDGAVMTSVAFSPSGDLLAAGDARGFVYIWALTPEQLDPALIQPLATAPDIWFQAYEGGTADSSYADGIVNPTAVVSLSWLARGGKGTVGAESIGSGGGTAAPLVLLTGNGVNAHLKLWTVDVSAKPQCTHAIQLTSAAASGATAAASKAFFNHLEAQPLFDCVVLANELQNHVYVLHVDLLSQPVSPKFDYISEFSVKMPILSCTLVPESFDDEATGTKAFHMYTIQSDAVQQYTLVPAQCFPMAPLVTAAAPLAPGGSVASTAGSTAGHYAHIASSSGGGVSDAPPRPRLSNDLLASLLAFQQQQRQLLQQQQQDAGRELPQTPVDVSLPPQPPCVLVAMPSDVSDATSPPTLASGGGALTGLEDLGVAAGTVAAAAAAPAQEGAQARDVLMQTVADADAAGAESLDAAVAAAAAEAATAAAKEADVLMKAAGTTEPQQLGPVRTSLLLTPSQLMHSVAVASARSVASSSASMSVIAAVNATQDEVCGVAATEKTDAEIDTAASTVGTSRSQSLALLSNTLTPSLSDANLAAAAASTAAAAELEAVAEGIAEAAAARAADVEEADAEIAAPAVEALPRSTSTETTTGAATSLPHNIPQPIPSDLLVQKTHQGKGSPTALYPNPLGRRLQLAAAHLTSPSASVSAAAATADDEDDQHVATVSSASAQGLSMLSLHVQQQQQQQALAQLKELQQQVLEQVSAGQRDLLKAFRAETQRSSKIAGDAAATRAAEAMARKAAEERRKEMAELQKSLAGAINHMGKDLSQRVADAAAATTAAVKAAIGSAVRAAVAEALPAALSAGGTAAALERALGSQLAASLPRAVEVGLGMAFTDKVVPPMEKATANMFIQMEGVLRAGLVEHLAPLGPLAILGDQLCDAASQVQAAVGLLKSEAPTAPPPQASSAAPQSAGAGASKSPLPAPAPPPPAPLASMMNAARGGTKAAAQSPVGPSKSATSEVSTAASPALAPTATGPAYPSRAAAPAPPRAQPPQKHTPPPTASAARSPEVAQAPVATPSRAPAVMATPSPAPPAVKEMIQGLIQAGDVDGALSRVLERQDLPLVLWTCEEAGGAHILSMEPCPLCQPTLLSLLTFLSYDLTADVDLKLGWIDAILKRLDVREPGLAPHIRSVLENVKGSLAGIARGGTGATAAKAKQAVHQTIGLISMLSWA</sequence>
<dbReference type="Proteomes" id="UP000747399">
    <property type="component" value="Unassembled WGS sequence"/>
</dbReference>
<evidence type="ECO:0000256" key="4">
    <source>
        <dbReference type="ARBA" id="ARBA00022574"/>
    </source>
</evidence>
<organism evidence="8 9">
    <name type="scientific">Volvox africanus</name>
    <dbReference type="NCBI Taxonomy" id="51714"/>
    <lineage>
        <taxon>Eukaryota</taxon>
        <taxon>Viridiplantae</taxon>
        <taxon>Chlorophyta</taxon>
        <taxon>core chlorophytes</taxon>
        <taxon>Chlorophyceae</taxon>
        <taxon>CS clade</taxon>
        <taxon>Chlamydomonadales</taxon>
        <taxon>Volvocaceae</taxon>
        <taxon>Volvox</taxon>
    </lineage>
</organism>
<feature type="region of interest" description="Disordered" evidence="6">
    <location>
        <begin position="876"/>
        <end position="908"/>
    </location>
</feature>
<dbReference type="EMBL" id="BNCO01000017">
    <property type="protein sequence ID" value="GIL54283.1"/>
    <property type="molecule type" value="Genomic_DNA"/>
</dbReference>
<feature type="compositionally biased region" description="Pro residues" evidence="6">
    <location>
        <begin position="1287"/>
        <end position="1303"/>
    </location>
</feature>
<reference evidence="8" key="1">
    <citation type="journal article" date="2021" name="Proc. Natl. Acad. Sci. U.S.A.">
        <title>Three genomes in the algal genus Volvox reveal the fate of a haploid sex-determining region after a transition to homothallism.</title>
        <authorList>
            <person name="Yamamoto K."/>
            <person name="Hamaji T."/>
            <person name="Kawai-Toyooka H."/>
            <person name="Matsuzaki R."/>
            <person name="Takahashi F."/>
            <person name="Nishimura Y."/>
            <person name="Kawachi M."/>
            <person name="Noguchi H."/>
            <person name="Minakuchi Y."/>
            <person name="Umen J.G."/>
            <person name="Toyoda A."/>
            <person name="Nozaki H."/>
        </authorList>
    </citation>
    <scope>NUCLEOTIDE SEQUENCE</scope>
    <source>
        <strain evidence="8">NIES-3780</strain>
    </source>
</reference>
<comment type="subcellular location">
    <subcellularLocation>
        <location evidence="1">Cytoplasm</location>
        <location evidence="1">P-body</location>
    </subcellularLocation>
</comment>
<dbReference type="InterPro" id="IPR045152">
    <property type="entry name" value="EDC4-like"/>
</dbReference>
<gene>
    <name evidence="8" type="ORF">Vafri_9855</name>
</gene>
<dbReference type="InterPro" id="IPR044938">
    <property type="entry name" value="EDC4_C_sf"/>
</dbReference>
<keyword evidence="4" id="KW-0853">WD repeat</keyword>
<evidence type="ECO:0000256" key="5">
    <source>
        <dbReference type="ARBA" id="ARBA00022737"/>
    </source>
</evidence>
<name>A0A8J4B5A7_9CHLO</name>
<feature type="compositionally biased region" description="Low complexity" evidence="6">
    <location>
        <begin position="1206"/>
        <end position="1222"/>
    </location>
</feature>
<evidence type="ECO:0000313" key="9">
    <source>
        <dbReference type="Proteomes" id="UP000747399"/>
    </source>
</evidence>
<evidence type="ECO:0000313" key="8">
    <source>
        <dbReference type="EMBL" id="GIL54283.1"/>
    </source>
</evidence>
<proteinExistence type="inferred from homology"/>
<dbReference type="InterPro" id="IPR049404">
    <property type="entry name" value="EDC4_C"/>
</dbReference>
<keyword evidence="9" id="KW-1185">Reference proteome</keyword>
<dbReference type="PANTHER" id="PTHR15598:SF5">
    <property type="entry name" value="ENHANCER OF MRNA-DECAPPING PROTEIN 4"/>
    <property type="match status" value="1"/>
</dbReference>
<feature type="region of interest" description="Disordered" evidence="6">
    <location>
        <begin position="612"/>
        <end position="633"/>
    </location>
</feature>
<feature type="region of interest" description="Disordered" evidence="6">
    <location>
        <begin position="1"/>
        <end position="31"/>
    </location>
</feature>
<evidence type="ECO:0000259" key="7">
    <source>
        <dbReference type="Pfam" id="PF21289"/>
    </source>
</evidence>
<feature type="compositionally biased region" description="Low complexity" evidence="6">
    <location>
        <begin position="1265"/>
        <end position="1286"/>
    </location>
</feature>
<comment type="similarity">
    <text evidence="2">Belongs to the WD repeat EDC4 family.</text>
</comment>
<accession>A0A8J4B5A7</accession>
<dbReference type="Gene3D" id="1.10.220.100">
    <property type="entry name" value="conserved c-terminal region of ge- 1"/>
    <property type="match status" value="1"/>
</dbReference>
<protein>
    <recommendedName>
        <fullName evidence="7">Enhancer of mRNA-decapping protein 4 C-terminal domain-containing protein</fullName>
    </recommendedName>
</protein>
<dbReference type="Gene3D" id="2.130.10.10">
    <property type="entry name" value="YVTN repeat-like/Quinoprotein amine dehydrogenase"/>
    <property type="match status" value="1"/>
</dbReference>
<comment type="caution">
    <text evidence="8">The sequence shown here is derived from an EMBL/GenBank/DDBJ whole genome shotgun (WGS) entry which is preliminary data.</text>
</comment>
<evidence type="ECO:0000256" key="6">
    <source>
        <dbReference type="SAM" id="MobiDB-lite"/>
    </source>
</evidence>
<dbReference type="GO" id="GO:0000932">
    <property type="term" value="C:P-body"/>
    <property type="evidence" value="ECO:0007669"/>
    <property type="project" value="UniProtKB-SubCell"/>
</dbReference>
<keyword evidence="3" id="KW-0963">Cytoplasm</keyword>
<dbReference type="InterPro" id="IPR036322">
    <property type="entry name" value="WD40_repeat_dom_sf"/>
</dbReference>
<feature type="compositionally biased region" description="Pro residues" evidence="6">
    <location>
        <begin position="1223"/>
        <end position="1233"/>
    </location>
</feature>
<evidence type="ECO:0000256" key="1">
    <source>
        <dbReference type="ARBA" id="ARBA00004201"/>
    </source>
</evidence>
<feature type="region of interest" description="Disordered" evidence="6">
    <location>
        <begin position="1198"/>
        <end position="1331"/>
    </location>
</feature>